<accession>D2W122</accession>
<evidence type="ECO:0000313" key="1">
    <source>
        <dbReference type="EMBL" id="EFC37239.1"/>
    </source>
</evidence>
<evidence type="ECO:0000313" key="2">
    <source>
        <dbReference type="Proteomes" id="UP000006671"/>
    </source>
</evidence>
<dbReference type="EMBL" id="GG738920">
    <property type="protein sequence ID" value="EFC37239.1"/>
    <property type="molecule type" value="Genomic_DNA"/>
</dbReference>
<name>D2W122_NAEGR</name>
<proteinExistence type="predicted"/>
<gene>
    <name evidence="1" type="ORF">NAEGRDRAFT_75061</name>
</gene>
<dbReference type="KEGG" id="ngr:NAEGRDRAFT_75061"/>
<protein>
    <submittedName>
        <fullName evidence="1">Predicted protein</fullName>
    </submittedName>
</protein>
<sequence length="240" mass="28093">MSSFSTKPHSPRFNSQAVELNEILQYIQNRCTQSLSCDGYHYGWNGQYECVLEDAAIKVNITKFIEKNREEQFVYYYVRPDYRKDDKVIDYIVNESSELIVEKDSFLLDRLNGRKVVYWEKCNFVEYQAVEKAYGDHHAERSGVHLINHIDEGMYILKKVGASELAQKAYILHPLIQGDSEIKEFFNNQLLNDENRNKWDIRVIMLATEYRNIANAYLSHCASSETFALSSLKEVNQMLM</sequence>
<keyword evidence="2" id="KW-1185">Reference proteome</keyword>
<dbReference type="OrthoDB" id="10571690at2759"/>
<dbReference type="AlphaFoldDB" id="D2W122"/>
<dbReference type="Proteomes" id="UP000006671">
    <property type="component" value="Unassembled WGS sequence"/>
</dbReference>
<dbReference type="VEuPathDB" id="AmoebaDB:NAEGRDRAFT_75061"/>
<organism evidence="2">
    <name type="scientific">Naegleria gruberi</name>
    <name type="common">Amoeba</name>
    <dbReference type="NCBI Taxonomy" id="5762"/>
    <lineage>
        <taxon>Eukaryota</taxon>
        <taxon>Discoba</taxon>
        <taxon>Heterolobosea</taxon>
        <taxon>Tetramitia</taxon>
        <taxon>Eutetramitia</taxon>
        <taxon>Vahlkampfiidae</taxon>
        <taxon>Naegleria</taxon>
    </lineage>
</organism>
<dbReference type="RefSeq" id="XP_002669983.1">
    <property type="nucleotide sequence ID" value="XM_002669937.1"/>
</dbReference>
<reference evidence="1 2" key="1">
    <citation type="journal article" date="2010" name="Cell">
        <title>The genome of Naegleria gruberi illuminates early eukaryotic versatility.</title>
        <authorList>
            <person name="Fritz-Laylin L.K."/>
            <person name="Prochnik S.E."/>
            <person name="Ginger M.L."/>
            <person name="Dacks J.B."/>
            <person name="Carpenter M.L."/>
            <person name="Field M.C."/>
            <person name="Kuo A."/>
            <person name="Paredez A."/>
            <person name="Chapman J."/>
            <person name="Pham J."/>
            <person name="Shu S."/>
            <person name="Neupane R."/>
            <person name="Cipriano M."/>
            <person name="Mancuso J."/>
            <person name="Tu H."/>
            <person name="Salamov A."/>
            <person name="Lindquist E."/>
            <person name="Shapiro H."/>
            <person name="Lucas S."/>
            <person name="Grigoriev I.V."/>
            <person name="Cande W.Z."/>
            <person name="Fulton C."/>
            <person name="Rokhsar D.S."/>
            <person name="Dawson S.C."/>
        </authorList>
    </citation>
    <scope>NUCLEOTIDE SEQUENCE [LARGE SCALE GENOMIC DNA]</scope>
    <source>
        <strain evidence="1 2">NEG-M</strain>
    </source>
</reference>
<dbReference type="InParanoid" id="D2W122"/>
<dbReference type="GeneID" id="8853666"/>